<sequence length="351" mass="39652">MAEQSYRQRKTEMEVAAEASKELKRKKRMKLLAYALAFAIFQTAVILVFSLTVMRIKNPKFRVSSITVEGLMVATPNPPYFNIKLNAQVAVKNTNFGHFKFENTTIWFDYGGVRFGDAFVAKGRSKARSTKKMDVAVELNSNDMPNNSSLQSEIESGFLTLTCHSKLSGKVQLMKLIKKKKSAEMKCAMLDRIFYLHVIYVHQSPPNPRGNRKNKQYVAFSSQNTYSNGGEELPTENDRNGVCCRGIQGNKRMKLLAYALAFAVFQTLVILVFSLTVMRIKNPKFRVRSITVEDLKVAAPNPPSFNIKLNAQVAIKNTNFGHFKFGNTTVSFELGMHLSIKEAARQDPPRR</sequence>
<evidence type="ECO:0000313" key="3">
    <source>
        <dbReference type="EMBL" id="KAK9026423.1"/>
    </source>
</evidence>
<feature type="domain" description="Late embryogenesis abundant protein LEA-2 subgroup" evidence="2">
    <location>
        <begin position="89"/>
        <end position="187"/>
    </location>
</feature>
<keyword evidence="1" id="KW-1133">Transmembrane helix</keyword>
<gene>
    <name evidence="3" type="ORF">V6N11_039263</name>
</gene>
<reference evidence="3 4" key="1">
    <citation type="journal article" date="2024" name="G3 (Bethesda)">
        <title>Genome assembly of Hibiscus sabdariffa L. provides insights into metabolisms of medicinal natural products.</title>
        <authorList>
            <person name="Kim T."/>
        </authorList>
    </citation>
    <scope>NUCLEOTIDE SEQUENCE [LARGE SCALE GENOMIC DNA]</scope>
    <source>
        <strain evidence="3">TK-2024</strain>
        <tissue evidence="3">Old leaves</tissue>
    </source>
</reference>
<dbReference type="EMBL" id="JBBPBN010000013">
    <property type="protein sequence ID" value="KAK9026423.1"/>
    <property type="molecule type" value="Genomic_DNA"/>
</dbReference>
<keyword evidence="1" id="KW-0812">Transmembrane</keyword>
<dbReference type="InterPro" id="IPR004864">
    <property type="entry name" value="LEA_2"/>
</dbReference>
<accession>A0ABR2SNA5</accession>
<feature type="transmembrane region" description="Helical" evidence="1">
    <location>
        <begin position="255"/>
        <end position="278"/>
    </location>
</feature>
<name>A0ABR2SNA5_9ROSI</name>
<dbReference type="Proteomes" id="UP001396334">
    <property type="component" value="Unassembled WGS sequence"/>
</dbReference>
<proteinExistence type="predicted"/>
<protein>
    <recommendedName>
        <fullName evidence="2">Late embryogenesis abundant protein LEA-2 subgroup domain-containing protein</fullName>
    </recommendedName>
</protein>
<dbReference type="Gene3D" id="2.60.40.1820">
    <property type="match status" value="1"/>
</dbReference>
<keyword evidence="4" id="KW-1185">Reference proteome</keyword>
<feature type="transmembrane region" description="Helical" evidence="1">
    <location>
        <begin position="31"/>
        <end position="54"/>
    </location>
</feature>
<evidence type="ECO:0000256" key="1">
    <source>
        <dbReference type="SAM" id="Phobius"/>
    </source>
</evidence>
<dbReference type="PANTHER" id="PTHR31852">
    <property type="entry name" value="LATE EMBRYOGENESIS ABUNDANT (LEA) HYDROXYPROLINE-RICH GLYCOPROTEIN FAMILY"/>
    <property type="match status" value="1"/>
</dbReference>
<keyword evidence="1" id="KW-0472">Membrane</keyword>
<evidence type="ECO:0000313" key="4">
    <source>
        <dbReference type="Proteomes" id="UP001396334"/>
    </source>
</evidence>
<dbReference type="Pfam" id="PF03168">
    <property type="entry name" value="LEA_2"/>
    <property type="match status" value="1"/>
</dbReference>
<organism evidence="3 4">
    <name type="scientific">Hibiscus sabdariffa</name>
    <name type="common">roselle</name>
    <dbReference type="NCBI Taxonomy" id="183260"/>
    <lineage>
        <taxon>Eukaryota</taxon>
        <taxon>Viridiplantae</taxon>
        <taxon>Streptophyta</taxon>
        <taxon>Embryophyta</taxon>
        <taxon>Tracheophyta</taxon>
        <taxon>Spermatophyta</taxon>
        <taxon>Magnoliopsida</taxon>
        <taxon>eudicotyledons</taxon>
        <taxon>Gunneridae</taxon>
        <taxon>Pentapetalae</taxon>
        <taxon>rosids</taxon>
        <taxon>malvids</taxon>
        <taxon>Malvales</taxon>
        <taxon>Malvaceae</taxon>
        <taxon>Malvoideae</taxon>
        <taxon>Hibiscus</taxon>
    </lineage>
</organism>
<dbReference type="InterPro" id="IPR055301">
    <property type="entry name" value="Lea14-like_2"/>
</dbReference>
<evidence type="ECO:0000259" key="2">
    <source>
        <dbReference type="Pfam" id="PF03168"/>
    </source>
</evidence>
<comment type="caution">
    <text evidence="3">The sequence shown here is derived from an EMBL/GenBank/DDBJ whole genome shotgun (WGS) entry which is preliminary data.</text>
</comment>